<name>A0A921T0F5_9FIRM</name>
<sequence>MSYKDFSSKSSYTYTEIKDWEKDTVKEKVNPIYNDGNHEYYLSLKDVIEGINTSKYPVSGENVWLPDSEGNLIPLPEWIGNGNGNGPGGGGSGGAQETKHYRVEMISTQGNIIKDKDFTTTLKAIVYENNEDVTDKKDKKYFKWARFSGATEADQIADAQWNLKWAAGAKEIPITADDVNRNAMFQVQFVTDKQANLWMQEAYKAYINKIKK</sequence>
<comment type="caution">
    <text evidence="1">The sequence shown here is derived from an EMBL/GenBank/DDBJ whole genome shotgun (WGS) entry which is preliminary data.</text>
</comment>
<proteinExistence type="predicted"/>
<organism evidence="1 2">
    <name type="scientific">Romboutsia timonensis</name>
    <dbReference type="NCBI Taxonomy" id="1776391"/>
    <lineage>
        <taxon>Bacteria</taxon>
        <taxon>Bacillati</taxon>
        <taxon>Bacillota</taxon>
        <taxon>Clostridia</taxon>
        <taxon>Peptostreptococcales</taxon>
        <taxon>Peptostreptococcaceae</taxon>
        <taxon>Romboutsia</taxon>
    </lineage>
</organism>
<accession>A0A921T0F5</accession>
<evidence type="ECO:0000313" key="2">
    <source>
        <dbReference type="Proteomes" id="UP000776700"/>
    </source>
</evidence>
<reference evidence="1" key="2">
    <citation type="submission" date="2021-09" db="EMBL/GenBank/DDBJ databases">
        <authorList>
            <person name="Gilroy R."/>
        </authorList>
    </citation>
    <scope>NUCLEOTIDE SEQUENCE</scope>
    <source>
        <strain evidence="1">1277</strain>
    </source>
</reference>
<protein>
    <submittedName>
        <fullName evidence="1">Uncharacterized protein</fullName>
    </submittedName>
</protein>
<reference evidence="1" key="1">
    <citation type="journal article" date="2021" name="PeerJ">
        <title>Extensive microbial diversity within the chicken gut microbiome revealed by metagenomics and culture.</title>
        <authorList>
            <person name="Gilroy R."/>
            <person name="Ravi A."/>
            <person name="Getino M."/>
            <person name="Pursley I."/>
            <person name="Horton D.L."/>
            <person name="Alikhan N.F."/>
            <person name="Baker D."/>
            <person name="Gharbi K."/>
            <person name="Hall N."/>
            <person name="Watson M."/>
            <person name="Adriaenssens E.M."/>
            <person name="Foster-Nyarko E."/>
            <person name="Jarju S."/>
            <person name="Secka A."/>
            <person name="Antonio M."/>
            <person name="Oren A."/>
            <person name="Chaudhuri R.R."/>
            <person name="La Ragione R."/>
            <person name="Hildebrand F."/>
            <person name="Pallen M.J."/>
        </authorList>
    </citation>
    <scope>NUCLEOTIDE SEQUENCE</scope>
    <source>
        <strain evidence="1">1277</strain>
    </source>
</reference>
<dbReference type="Proteomes" id="UP000776700">
    <property type="component" value="Unassembled WGS sequence"/>
</dbReference>
<dbReference type="AlphaFoldDB" id="A0A921T0F5"/>
<dbReference type="EMBL" id="DYUB01000323">
    <property type="protein sequence ID" value="HJG97508.1"/>
    <property type="molecule type" value="Genomic_DNA"/>
</dbReference>
<gene>
    <name evidence="1" type="ORF">K8V90_10435</name>
</gene>
<evidence type="ECO:0000313" key="1">
    <source>
        <dbReference type="EMBL" id="HJG97508.1"/>
    </source>
</evidence>